<dbReference type="EMBL" id="JAMKOV010000021">
    <property type="protein sequence ID" value="KAI8036235.1"/>
    <property type="molecule type" value="Genomic_DNA"/>
</dbReference>
<sequence length="86" mass="9520">PVSYVQLTYFHRIGEISSKSTSTKAKCGRLHATSHRNWFLQFPDNLGDGYTTQNNSGPTHNTPILAGQKPPVAASAWFFCLAPKQK</sequence>
<organism evidence="1 2">
    <name type="scientific">Drosophila gunungcola</name>
    <name type="common">fruit fly</name>
    <dbReference type="NCBI Taxonomy" id="103775"/>
    <lineage>
        <taxon>Eukaryota</taxon>
        <taxon>Metazoa</taxon>
        <taxon>Ecdysozoa</taxon>
        <taxon>Arthropoda</taxon>
        <taxon>Hexapoda</taxon>
        <taxon>Insecta</taxon>
        <taxon>Pterygota</taxon>
        <taxon>Neoptera</taxon>
        <taxon>Endopterygota</taxon>
        <taxon>Diptera</taxon>
        <taxon>Brachycera</taxon>
        <taxon>Muscomorpha</taxon>
        <taxon>Ephydroidea</taxon>
        <taxon>Drosophilidae</taxon>
        <taxon>Drosophila</taxon>
        <taxon>Sophophora</taxon>
    </lineage>
</organism>
<feature type="non-terminal residue" evidence="1">
    <location>
        <position position="86"/>
    </location>
</feature>
<reference evidence="1" key="1">
    <citation type="journal article" date="2023" name="Genome Biol. Evol.">
        <title>Long-read-based Genome Assembly of Drosophila gunungcola Reveals Fewer Chemosensory Genes in Flower-breeding Species.</title>
        <authorList>
            <person name="Negi A."/>
            <person name="Liao B.Y."/>
            <person name="Yeh S.D."/>
        </authorList>
    </citation>
    <scope>NUCLEOTIDE SEQUENCE</scope>
    <source>
        <strain evidence="1">Sukarami</strain>
    </source>
</reference>
<accession>A0A9P9YFW5</accession>
<protein>
    <submittedName>
        <fullName evidence="1">Uncharacterized protein</fullName>
    </submittedName>
</protein>
<comment type="caution">
    <text evidence="1">The sequence shown here is derived from an EMBL/GenBank/DDBJ whole genome shotgun (WGS) entry which is preliminary data.</text>
</comment>
<evidence type="ECO:0000313" key="2">
    <source>
        <dbReference type="Proteomes" id="UP001059596"/>
    </source>
</evidence>
<evidence type="ECO:0000313" key="1">
    <source>
        <dbReference type="EMBL" id="KAI8036235.1"/>
    </source>
</evidence>
<name>A0A9P9YFW5_9MUSC</name>
<dbReference type="AlphaFoldDB" id="A0A9P9YFW5"/>
<gene>
    <name evidence="1" type="ORF">M5D96_010828</name>
</gene>
<dbReference type="Proteomes" id="UP001059596">
    <property type="component" value="Unassembled WGS sequence"/>
</dbReference>
<proteinExistence type="predicted"/>
<keyword evidence="2" id="KW-1185">Reference proteome</keyword>